<dbReference type="GO" id="GO:0007165">
    <property type="term" value="P:signal transduction"/>
    <property type="evidence" value="ECO:0007669"/>
    <property type="project" value="TreeGrafter"/>
</dbReference>
<feature type="region of interest" description="Disordered" evidence="2">
    <location>
        <begin position="41"/>
        <end position="82"/>
    </location>
</feature>
<dbReference type="Gene3D" id="6.20.250.60">
    <property type="match status" value="1"/>
</dbReference>
<feature type="domain" description="Association with the SNF1 complex (ASC)" evidence="3">
    <location>
        <begin position="197"/>
        <end position="325"/>
    </location>
</feature>
<protein>
    <recommendedName>
        <fullName evidence="3">Association with the SNF1 complex (ASC) domain-containing protein</fullName>
    </recommendedName>
</protein>
<dbReference type="InterPro" id="IPR006828">
    <property type="entry name" value="ASC_dom"/>
</dbReference>
<reference evidence="4" key="1">
    <citation type="submission" date="2012-08" db="EMBL/GenBank/DDBJ databases">
        <title>Comparative genomics of metastatic and non-metastatic Leishmania guyanensis provides insights into polygenic factors involved in Leishmania RNA virus infection.</title>
        <authorList>
            <person name="Smith D."/>
            <person name="Hertz-Fowler C."/>
            <person name="Martin R."/>
            <person name="Dickens N."/>
            <person name="Fasel N."/>
            <person name="Falquet L."/>
            <person name="Beverley S."/>
            <person name="Zangger H."/>
            <person name="Calderon-Copete S."/>
            <person name="Mottram J."/>
            <person name="Xenarios I."/>
        </authorList>
    </citation>
    <scope>NUCLEOTIDE SEQUENCE</scope>
    <source>
        <strain evidence="4">MHOM/BR/75/M4147/SSU:IR2SAT-LUC</strain>
    </source>
</reference>
<name>A0A1E1IWT6_LEIGU</name>
<evidence type="ECO:0000313" key="4">
    <source>
        <dbReference type="EMBL" id="CCM15750.1"/>
    </source>
</evidence>
<dbReference type="InterPro" id="IPR050827">
    <property type="entry name" value="CRP1_MDG1_kinase"/>
</dbReference>
<sequence>MGQPNTKDSKRRRVGLPGAIVSGTNQPTCVWPTAVSDSVLQQAGATSGATRHSDPSSVHSMSRSSLPRPPTDPDSTAGGMTGNVPAITFPIVLRYQDQDVRALIEARKSVYVAVEAMSWQPLPMTPSTDSFYALLELPPGNHNYRFLVNGMEVVDSTQPLAPGTASPNMPVPPQAPSLPVGLAVTQPLPKPVAARDGKPANTIFLNDVLLTTKEDDDIMDNGEGWGQEPIMFEESRKYPPIVPLHLRYTPLNTPPTLVRCSRDGRMAVMDTGGEHNSRVPPEHLPLPLSVTINHVYFQRREDHAVMGVTTRYCNKYTTVVYYSHLPANPIDSLESLKT</sequence>
<dbReference type="EMBL" id="CALQ01000924">
    <property type="protein sequence ID" value="CCM15750.1"/>
    <property type="molecule type" value="Genomic_DNA"/>
</dbReference>
<dbReference type="CDD" id="cd02859">
    <property type="entry name" value="E_set_AMPKbeta_like_N"/>
    <property type="match status" value="1"/>
</dbReference>
<dbReference type="GO" id="GO:0019901">
    <property type="term" value="F:protein kinase binding"/>
    <property type="evidence" value="ECO:0007669"/>
    <property type="project" value="TreeGrafter"/>
</dbReference>
<dbReference type="PANTHER" id="PTHR10343">
    <property type="entry name" value="5'-AMP-ACTIVATED PROTEIN KINASE , BETA SUBUNIT"/>
    <property type="match status" value="1"/>
</dbReference>
<dbReference type="InterPro" id="IPR037256">
    <property type="entry name" value="ASC_dom_sf"/>
</dbReference>
<dbReference type="GO" id="GO:0005737">
    <property type="term" value="C:cytoplasm"/>
    <property type="evidence" value="ECO:0007669"/>
    <property type="project" value="TreeGrafter"/>
</dbReference>
<comment type="similarity">
    <text evidence="1">Belongs to the 5'-AMP-activated protein kinase beta subunit family.</text>
</comment>
<dbReference type="GO" id="GO:0031588">
    <property type="term" value="C:nucleotide-activated protein kinase complex"/>
    <property type="evidence" value="ECO:0007669"/>
    <property type="project" value="TreeGrafter"/>
</dbReference>
<dbReference type="PANTHER" id="PTHR10343:SF84">
    <property type="entry name" value="5'-AMP-ACTIVATED PROTEIN KINASE SUBUNIT BETA-1"/>
    <property type="match status" value="1"/>
</dbReference>
<accession>A0A1E1IWT6</accession>
<dbReference type="SUPFAM" id="SSF160219">
    <property type="entry name" value="AMPKBI-like"/>
    <property type="match status" value="1"/>
</dbReference>
<dbReference type="SMART" id="SM01010">
    <property type="entry name" value="AMPKBI"/>
    <property type="match status" value="1"/>
</dbReference>
<organism evidence="4">
    <name type="scientific">Leishmania guyanensis</name>
    <dbReference type="NCBI Taxonomy" id="5670"/>
    <lineage>
        <taxon>Eukaryota</taxon>
        <taxon>Discoba</taxon>
        <taxon>Euglenozoa</taxon>
        <taxon>Kinetoplastea</taxon>
        <taxon>Metakinetoplastina</taxon>
        <taxon>Trypanosomatida</taxon>
        <taxon>Trypanosomatidae</taxon>
        <taxon>Leishmaniinae</taxon>
        <taxon>Leishmania</taxon>
        <taxon>Leishmania guyanensis species complex</taxon>
    </lineage>
</organism>
<dbReference type="InterPro" id="IPR013783">
    <property type="entry name" value="Ig-like_fold"/>
</dbReference>
<evidence type="ECO:0000256" key="2">
    <source>
        <dbReference type="SAM" id="MobiDB-lite"/>
    </source>
</evidence>
<dbReference type="AlphaFoldDB" id="A0A1E1IWT6"/>
<dbReference type="SUPFAM" id="SSF81296">
    <property type="entry name" value="E set domains"/>
    <property type="match status" value="1"/>
</dbReference>
<dbReference type="InterPro" id="IPR032640">
    <property type="entry name" value="AMPK1_CBM"/>
</dbReference>
<dbReference type="FunFam" id="2.60.40.10:FF:002894">
    <property type="entry name" value="SNF1-related protein kinase regulatory subunit beta, putative"/>
    <property type="match status" value="1"/>
</dbReference>
<dbReference type="Pfam" id="PF04739">
    <property type="entry name" value="AMPKBI"/>
    <property type="match status" value="1"/>
</dbReference>
<evidence type="ECO:0000259" key="3">
    <source>
        <dbReference type="SMART" id="SM01010"/>
    </source>
</evidence>
<dbReference type="InterPro" id="IPR014756">
    <property type="entry name" value="Ig_E-set"/>
</dbReference>
<dbReference type="Pfam" id="PF16561">
    <property type="entry name" value="AMPK1_CBM"/>
    <property type="match status" value="1"/>
</dbReference>
<gene>
    <name evidence="4" type="primary">LgM4147LRVhigh.23.01080.00500</name>
    <name evidence="4" type="ORF">BN36_2332550</name>
</gene>
<dbReference type="GO" id="GO:0005634">
    <property type="term" value="C:nucleus"/>
    <property type="evidence" value="ECO:0007669"/>
    <property type="project" value="TreeGrafter"/>
</dbReference>
<feature type="region of interest" description="Disordered" evidence="2">
    <location>
        <begin position="1"/>
        <end position="27"/>
    </location>
</feature>
<evidence type="ECO:0000256" key="1">
    <source>
        <dbReference type="ARBA" id="ARBA00010926"/>
    </source>
</evidence>
<proteinExistence type="inferred from homology"/>
<feature type="compositionally biased region" description="Polar residues" evidence="2">
    <location>
        <begin position="41"/>
        <end position="65"/>
    </location>
</feature>
<dbReference type="Gene3D" id="2.60.40.10">
    <property type="entry name" value="Immunoglobulins"/>
    <property type="match status" value="1"/>
</dbReference>